<name>A0A2S6MW28_RHOGL</name>
<gene>
    <name evidence="1" type="ORF">CCS01_29915</name>
</gene>
<organism evidence="1 2">
    <name type="scientific">Rhodopila globiformis</name>
    <name type="common">Rhodopseudomonas globiformis</name>
    <dbReference type="NCBI Taxonomy" id="1071"/>
    <lineage>
        <taxon>Bacteria</taxon>
        <taxon>Pseudomonadati</taxon>
        <taxon>Pseudomonadota</taxon>
        <taxon>Alphaproteobacteria</taxon>
        <taxon>Acetobacterales</taxon>
        <taxon>Acetobacteraceae</taxon>
        <taxon>Rhodopila</taxon>
    </lineage>
</organism>
<evidence type="ECO:0008006" key="3">
    <source>
        <dbReference type="Google" id="ProtNLM"/>
    </source>
</evidence>
<keyword evidence="2" id="KW-1185">Reference proteome</keyword>
<dbReference type="Proteomes" id="UP000239724">
    <property type="component" value="Unassembled WGS sequence"/>
</dbReference>
<comment type="caution">
    <text evidence="1">The sequence shown here is derived from an EMBL/GenBank/DDBJ whole genome shotgun (WGS) entry which is preliminary data.</text>
</comment>
<dbReference type="AlphaFoldDB" id="A0A2S6MW28"/>
<accession>A0A2S6MW28</accession>
<proteinExistence type="predicted"/>
<protein>
    <recommendedName>
        <fullName evidence="3">Cellulase</fullName>
    </recommendedName>
</protein>
<reference evidence="1 2" key="1">
    <citation type="journal article" date="2018" name="Arch. Microbiol.">
        <title>New insights into the metabolic potential of the phototrophic purple bacterium Rhodopila globiformis DSM 161(T) from its draft genome sequence and evidence for a vanadium-dependent nitrogenase.</title>
        <authorList>
            <person name="Imhoff J.F."/>
            <person name="Rahn T."/>
            <person name="Kunzel S."/>
            <person name="Neulinger S.C."/>
        </authorList>
    </citation>
    <scope>NUCLEOTIDE SEQUENCE [LARGE SCALE GENOMIC DNA]</scope>
    <source>
        <strain evidence="1 2">DSM 161</strain>
    </source>
</reference>
<dbReference type="EMBL" id="NHRY01000269">
    <property type="protein sequence ID" value="PPQ26573.1"/>
    <property type="molecule type" value="Genomic_DNA"/>
</dbReference>
<evidence type="ECO:0000313" key="1">
    <source>
        <dbReference type="EMBL" id="PPQ26573.1"/>
    </source>
</evidence>
<sequence length="330" mass="36908">MRAHYCETATGEEIGWLISPILNGLYYGYLATADTRWIDGLISCANDWVRRAVVEPDGYPGWPKVGAAGTPVDDLDSYYADSLLGEAMALRPVVLLSSLITKDTTLRNRYGSQAAGYIRLAGSIFRKWQDRGAWRPVAAGYISIVLPFGIDRATGRWTNGYANRNSPTIGFSHPDNKANLVASWLLAMFDATGNPEYRTLADNWFRVMKSRMVAADDGTYRIWNYWEPAGAWDYNAAGRPKHWIGVHPNPGYYDIDVTAIVAAYAHGLEFSHDDIDRLVRTDAGQTTVWPALVPYDPGIRQRFEQTLDPSSWAGLTLAPWYLALLEHPLR</sequence>
<evidence type="ECO:0000313" key="2">
    <source>
        <dbReference type="Proteomes" id="UP000239724"/>
    </source>
</evidence>